<dbReference type="Proteomes" id="UP001302126">
    <property type="component" value="Unassembled WGS sequence"/>
</dbReference>
<dbReference type="GO" id="GO:0004672">
    <property type="term" value="F:protein kinase activity"/>
    <property type="evidence" value="ECO:0007669"/>
    <property type="project" value="InterPro"/>
</dbReference>
<name>A0AAN7AIW7_9PEZI</name>
<proteinExistence type="predicted"/>
<dbReference type="AlphaFoldDB" id="A0AAN7AIW7"/>
<dbReference type="InterPro" id="IPR000719">
    <property type="entry name" value="Prot_kinase_dom"/>
</dbReference>
<dbReference type="Gene3D" id="1.10.510.10">
    <property type="entry name" value="Transferase(Phosphotransferase) domain 1"/>
    <property type="match status" value="1"/>
</dbReference>
<evidence type="ECO:0000313" key="3">
    <source>
        <dbReference type="Proteomes" id="UP001302126"/>
    </source>
</evidence>
<comment type="caution">
    <text evidence="2">The sequence shown here is derived from an EMBL/GenBank/DDBJ whole genome shotgun (WGS) entry which is preliminary data.</text>
</comment>
<dbReference type="InterPro" id="IPR011009">
    <property type="entry name" value="Kinase-like_dom_sf"/>
</dbReference>
<organism evidence="2 3">
    <name type="scientific">Podospora australis</name>
    <dbReference type="NCBI Taxonomy" id="1536484"/>
    <lineage>
        <taxon>Eukaryota</taxon>
        <taxon>Fungi</taxon>
        <taxon>Dikarya</taxon>
        <taxon>Ascomycota</taxon>
        <taxon>Pezizomycotina</taxon>
        <taxon>Sordariomycetes</taxon>
        <taxon>Sordariomycetidae</taxon>
        <taxon>Sordariales</taxon>
        <taxon>Podosporaceae</taxon>
        <taxon>Podospora</taxon>
    </lineage>
</organism>
<reference evidence="2" key="2">
    <citation type="submission" date="2023-05" db="EMBL/GenBank/DDBJ databases">
        <authorList>
            <consortium name="Lawrence Berkeley National Laboratory"/>
            <person name="Steindorff A."/>
            <person name="Hensen N."/>
            <person name="Bonometti L."/>
            <person name="Westerberg I."/>
            <person name="Brannstrom I.O."/>
            <person name="Guillou S."/>
            <person name="Cros-Aarteil S."/>
            <person name="Calhoun S."/>
            <person name="Haridas S."/>
            <person name="Kuo A."/>
            <person name="Mondo S."/>
            <person name="Pangilinan J."/>
            <person name="Riley R."/>
            <person name="Labutti K."/>
            <person name="Andreopoulos B."/>
            <person name="Lipzen A."/>
            <person name="Chen C."/>
            <person name="Yanf M."/>
            <person name="Daum C."/>
            <person name="Ng V."/>
            <person name="Clum A."/>
            <person name="Ohm R."/>
            <person name="Martin F."/>
            <person name="Silar P."/>
            <person name="Natvig D."/>
            <person name="Lalanne C."/>
            <person name="Gautier V."/>
            <person name="Ament-Velasquez S.L."/>
            <person name="Kruys A."/>
            <person name="Hutchinson M.I."/>
            <person name="Powell A.J."/>
            <person name="Barry K."/>
            <person name="Miller A.N."/>
            <person name="Grigoriev I.V."/>
            <person name="Debuchy R."/>
            <person name="Gladieux P."/>
            <person name="Thoren M.H."/>
            <person name="Johannesson H."/>
        </authorList>
    </citation>
    <scope>NUCLEOTIDE SEQUENCE</scope>
    <source>
        <strain evidence="2">PSN309</strain>
    </source>
</reference>
<sequence>MAEPLAISSALSSLLPLVRESLAIVKDVFRDDKKLRDLLARVELHKTYFTAWETSWVDSTGKTDLRFRVFAATKPLLARGVLKQFVSLLKITSDPDKLYKKCGLRVEKLKPGKRGEDVAAELRHVSDYLGTVDNKFSIKGIAAFEASRVKHLAFLQNLRYVIIGKVFELEDLIGRVEDFVRDLQIFTPDPNNEVASRAVFELAVRDLVKDHDYTRRLAEAAAIEKKASIDPDTKEKYDSLIKFATFATGVKNASAAAMPAQKLFTRRDFSFDGPFKLGANTTLARLFDYPTRHQTRIVLVEWVTAPKPAQVKAKFDELKMEWYVLNAEKPDSLLLPVATGLIYDNADPHVIGIIYQLPSHIRTELPPKPVAGRAPDPRLVRSPKTVAAQRMPTTLRQLIERSRSFDLGLRFKIAKKLLDSLHLMHTGNWIHRKIRSDHIIFFPSQARDGEPDPTRLDFDTPLLVGFHAPRLELDVGAGYEAPKPLEHIRPLQPIANMINNKTRIIAVDAYQHPDHRRNVDAPYRRQYDLYSVGVVLLELGLWDTVENLEKRDIAARGYHPTVVPSVNDILKDADVIAAAAKKLDSITGSIYANVVRDCLSLKPIVGDTLEVERQLASDLARVEA</sequence>
<reference evidence="2" key="1">
    <citation type="journal article" date="2023" name="Mol. Phylogenet. Evol.">
        <title>Genome-scale phylogeny and comparative genomics of the fungal order Sordariales.</title>
        <authorList>
            <person name="Hensen N."/>
            <person name="Bonometti L."/>
            <person name="Westerberg I."/>
            <person name="Brannstrom I.O."/>
            <person name="Guillou S."/>
            <person name="Cros-Aarteil S."/>
            <person name="Calhoun S."/>
            <person name="Haridas S."/>
            <person name="Kuo A."/>
            <person name="Mondo S."/>
            <person name="Pangilinan J."/>
            <person name="Riley R."/>
            <person name="LaButti K."/>
            <person name="Andreopoulos B."/>
            <person name="Lipzen A."/>
            <person name="Chen C."/>
            <person name="Yan M."/>
            <person name="Daum C."/>
            <person name="Ng V."/>
            <person name="Clum A."/>
            <person name="Steindorff A."/>
            <person name="Ohm R.A."/>
            <person name="Martin F."/>
            <person name="Silar P."/>
            <person name="Natvig D.O."/>
            <person name="Lalanne C."/>
            <person name="Gautier V."/>
            <person name="Ament-Velasquez S.L."/>
            <person name="Kruys A."/>
            <person name="Hutchinson M.I."/>
            <person name="Powell A.J."/>
            <person name="Barry K."/>
            <person name="Miller A.N."/>
            <person name="Grigoriev I.V."/>
            <person name="Debuchy R."/>
            <person name="Gladieux P."/>
            <person name="Hiltunen Thoren M."/>
            <person name="Johannesson H."/>
        </authorList>
    </citation>
    <scope>NUCLEOTIDE SEQUENCE</scope>
    <source>
        <strain evidence="2">PSN309</strain>
    </source>
</reference>
<protein>
    <recommendedName>
        <fullName evidence="1">Protein kinase domain-containing protein</fullName>
    </recommendedName>
</protein>
<accession>A0AAN7AIW7</accession>
<dbReference type="GO" id="GO:0005524">
    <property type="term" value="F:ATP binding"/>
    <property type="evidence" value="ECO:0007669"/>
    <property type="project" value="InterPro"/>
</dbReference>
<keyword evidence="3" id="KW-1185">Reference proteome</keyword>
<evidence type="ECO:0000313" key="2">
    <source>
        <dbReference type="EMBL" id="KAK4188319.1"/>
    </source>
</evidence>
<feature type="domain" description="Protein kinase" evidence="1">
    <location>
        <begin position="269"/>
        <end position="624"/>
    </location>
</feature>
<dbReference type="PROSITE" id="PS50011">
    <property type="entry name" value="PROTEIN_KINASE_DOM"/>
    <property type="match status" value="1"/>
</dbReference>
<dbReference type="EMBL" id="MU864390">
    <property type="protein sequence ID" value="KAK4188319.1"/>
    <property type="molecule type" value="Genomic_DNA"/>
</dbReference>
<dbReference type="Gene3D" id="1.20.120.1020">
    <property type="entry name" value="Prion-inhibition and propagation, HeLo domain"/>
    <property type="match status" value="1"/>
</dbReference>
<gene>
    <name evidence="2" type="ORF">QBC35DRAFT_208831</name>
</gene>
<dbReference type="SUPFAM" id="SSF56112">
    <property type="entry name" value="Protein kinase-like (PK-like)"/>
    <property type="match status" value="1"/>
</dbReference>
<dbReference type="PANTHER" id="PTHR37542">
    <property type="entry name" value="HELO DOMAIN-CONTAINING PROTEIN-RELATED"/>
    <property type="match status" value="1"/>
</dbReference>
<dbReference type="PANTHER" id="PTHR37542:SF3">
    <property type="entry name" value="PRION-INHIBITION AND PROPAGATION HELO DOMAIN-CONTAINING PROTEIN"/>
    <property type="match status" value="1"/>
</dbReference>
<evidence type="ECO:0000259" key="1">
    <source>
        <dbReference type="PROSITE" id="PS50011"/>
    </source>
</evidence>
<dbReference type="InterPro" id="IPR038305">
    <property type="entry name" value="HeLo_sf"/>
</dbReference>